<proteinExistence type="predicted"/>
<accession>A0A090R5Y5</accession>
<sequence>MAVVSRENASGSRFSFEDYMHLTREIDGQVVSGVNHVCWSSIPMVQ</sequence>
<dbReference type="EMBL" id="BBMN01000001">
    <property type="protein sequence ID" value="GAL03042.1"/>
    <property type="molecule type" value="Genomic_DNA"/>
</dbReference>
<dbReference type="Proteomes" id="UP000029227">
    <property type="component" value="Unassembled WGS sequence"/>
</dbReference>
<dbReference type="AlphaFoldDB" id="A0A090R5Y5"/>
<comment type="caution">
    <text evidence="1">The sequence shown here is derived from an EMBL/GenBank/DDBJ whole genome shotgun (WGS) entry which is preliminary data.</text>
</comment>
<name>A0A090R5Y5_9GAMM</name>
<protein>
    <submittedName>
        <fullName evidence="1">Putative phosphate ABC transporter periplasmic phosphate-binding protein</fullName>
    </submittedName>
</protein>
<evidence type="ECO:0000313" key="1">
    <source>
        <dbReference type="EMBL" id="GAL03042.1"/>
    </source>
</evidence>
<gene>
    <name evidence="1" type="ORF">JCM19237_5935</name>
</gene>
<dbReference type="STRING" id="754436.JCM19237_5935"/>
<evidence type="ECO:0000313" key="2">
    <source>
        <dbReference type="Proteomes" id="UP000029227"/>
    </source>
</evidence>
<reference evidence="1 2" key="1">
    <citation type="journal article" date="2014" name="Genome Announc.">
        <title>Draft Genome Sequences of Two Vibrionaceae Species, Vibrio ponticus C121 and Photobacterium aphoticum C119, Isolated as Coral Reef Microbiota.</title>
        <authorList>
            <person name="Al-saari N."/>
            <person name="Meirelles P.M."/>
            <person name="Mino S."/>
            <person name="Suda W."/>
            <person name="Oshima K."/>
            <person name="Hattori M."/>
            <person name="Ohkuma M."/>
            <person name="Thompson F.L."/>
            <person name="Gomez-Gil B."/>
            <person name="Sawabe T."/>
            <person name="Sawabe T."/>
        </authorList>
    </citation>
    <scope>NUCLEOTIDE SEQUENCE [LARGE SCALE GENOMIC DNA]</scope>
    <source>
        <strain evidence="1 2">JCM 19237</strain>
    </source>
</reference>
<organism evidence="1 2">
    <name type="scientific">Photobacterium aphoticum</name>
    <dbReference type="NCBI Taxonomy" id="754436"/>
    <lineage>
        <taxon>Bacteria</taxon>
        <taxon>Pseudomonadati</taxon>
        <taxon>Pseudomonadota</taxon>
        <taxon>Gammaproteobacteria</taxon>
        <taxon>Vibrionales</taxon>
        <taxon>Vibrionaceae</taxon>
        <taxon>Photobacterium</taxon>
    </lineage>
</organism>